<gene>
    <name evidence="3" type="primary">cysC_1</name>
    <name evidence="3" type="ORF">NCTC10736_01806</name>
</gene>
<dbReference type="InterPro" id="IPR050512">
    <property type="entry name" value="Sulf_AdTrans/APS_kinase"/>
</dbReference>
<organism evidence="3 4">
    <name type="scientific">Shewanella morhuae</name>
    <dbReference type="NCBI Taxonomy" id="365591"/>
    <lineage>
        <taxon>Bacteria</taxon>
        <taxon>Pseudomonadati</taxon>
        <taxon>Pseudomonadota</taxon>
        <taxon>Gammaproteobacteria</taxon>
        <taxon>Alteromonadales</taxon>
        <taxon>Shewanellaceae</taxon>
        <taxon>Shewanella</taxon>
    </lineage>
</organism>
<protein>
    <submittedName>
        <fullName evidence="3">Adenylyl-sulfate kinase</fullName>
        <ecNumber evidence="3">2.7.1.25</ecNumber>
    </submittedName>
</protein>
<keyword evidence="3" id="KW-0418">Kinase</keyword>
<dbReference type="GO" id="GO:0004020">
    <property type="term" value="F:adenylylsulfate kinase activity"/>
    <property type="evidence" value="ECO:0007669"/>
    <property type="project" value="UniProtKB-EC"/>
</dbReference>
<dbReference type="RefSeq" id="WP_115406025.1">
    <property type="nucleotide sequence ID" value="NZ_UGYV01000001.1"/>
</dbReference>
<reference evidence="3 4" key="1">
    <citation type="submission" date="2018-06" db="EMBL/GenBank/DDBJ databases">
        <authorList>
            <consortium name="Pathogen Informatics"/>
            <person name="Doyle S."/>
        </authorList>
    </citation>
    <scope>NUCLEOTIDE SEQUENCE [LARGE SCALE GENOMIC DNA]</scope>
    <source>
        <strain evidence="3 4">NCTC10736</strain>
    </source>
</reference>
<dbReference type="Proteomes" id="UP000255061">
    <property type="component" value="Unassembled WGS sequence"/>
</dbReference>
<dbReference type="Gene3D" id="3.40.50.300">
    <property type="entry name" value="P-loop containing nucleotide triphosphate hydrolases"/>
    <property type="match status" value="1"/>
</dbReference>
<feature type="domain" description="APS kinase" evidence="2">
    <location>
        <begin position="4"/>
        <end position="145"/>
    </location>
</feature>
<keyword evidence="1 3" id="KW-0808">Transferase</keyword>
<dbReference type="GO" id="GO:0019379">
    <property type="term" value="P:sulfate assimilation, phosphoadenylyl sulfate reduction by phosphoadenylyl-sulfate reductase (thioredoxin)"/>
    <property type="evidence" value="ECO:0007669"/>
    <property type="project" value="TreeGrafter"/>
</dbReference>
<dbReference type="EMBL" id="UGYV01000001">
    <property type="protein sequence ID" value="SUI76027.1"/>
    <property type="molecule type" value="Genomic_DNA"/>
</dbReference>
<dbReference type="PANTHER" id="PTHR42700:SF1">
    <property type="entry name" value="SULFATE ADENYLYLTRANSFERASE"/>
    <property type="match status" value="1"/>
</dbReference>
<dbReference type="EC" id="2.7.1.25" evidence="3"/>
<proteinExistence type="predicted"/>
<dbReference type="InterPro" id="IPR027417">
    <property type="entry name" value="P-loop_NTPase"/>
</dbReference>
<dbReference type="Pfam" id="PF01583">
    <property type="entry name" value="APS_kinase"/>
    <property type="match status" value="1"/>
</dbReference>
<dbReference type="NCBIfam" id="NF004041">
    <property type="entry name" value="PRK05541.1"/>
    <property type="match status" value="1"/>
</dbReference>
<dbReference type="SUPFAM" id="SSF52540">
    <property type="entry name" value="P-loop containing nucleoside triphosphate hydrolases"/>
    <property type="match status" value="1"/>
</dbReference>
<name>A0A380A819_9GAMM</name>
<accession>A0A380A819</accession>
<evidence type="ECO:0000313" key="4">
    <source>
        <dbReference type="Proteomes" id="UP000255061"/>
    </source>
</evidence>
<dbReference type="GO" id="GO:0005737">
    <property type="term" value="C:cytoplasm"/>
    <property type="evidence" value="ECO:0007669"/>
    <property type="project" value="TreeGrafter"/>
</dbReference>
<dbReference type="GO" id="GO:0010134">
    <property type="term" value="P:sulfate assimilation via adenylyl sulfate reduction"/>
    <property type="evidence" value="ECO:0007669"/>
    <property type="project" value="TreeGrafter"/>
</dbReference>
<evidence type="ECO:0000259" key="2">
    <source>
        <dbReference type="Pfam" id="PF01583"/>
    </source>
</evidence>
<sequence length="167" mass="19206">MRKSGVFWITGLPGSGKTTFGKALVSKLSEVHPNVVHLDGDDLRDVFNNYGFSRDERYKIAQQYSRLTKLLVDQGLLVVFSTVSLFHDIHEWNRINLKGYVEIYLDPGQMILVQRNKKKLYDIDHKSHSEIVGKGINPEFPKSPDYTFYSTSVHDLENDIKVIINHI</sequence>
<evidence type="ECO:0000313" key="3">
    <source>
        <dbReference type="EMBL" id="SUI76027.1"/>
    </source>
</evidence>
<dbReference type="InterPro" id="IPR059117">
    <property type="entry name" value="APS_kinase_dom"/>
</dbReference>
<dbReference type="AlphaFoldDB" id="A0A380A819"/>
<dbReference type="PANTHER" id="PTHR42700">
    <property type="entry name" value="SULFATE ADENYLYLTRANSFERASE"/>
    <property type="match status" value="1"/>
</dbReference>
<dbReference type="GO" id="GO:0004781">
    <property type="term" value="F:sulfate adenylyltransferase (ATP) activity"/>
    <property type="evidence" value="ECO:0007669"/>
    <property type="project" value="TreeGrafter"/>
</dbReference>
<evidence type="ECO:0000256" key="1">
    <source>
        <dbReference type="ARBA" id="ARBA00022679"/>
    </source>
</evidence>